<name>A0A0U5BK09_9BACL</name>
<dbReference type="EMBL" id="AP017312">
    <property type="protein sequence ID" value="BAU28542.1"/>
    <property type="molecule type" value="Genomic_DNA"/>
</dbReference>
<dbReference type="Proteomes" id="UP000217696">
    <property type="component" value="Chromosome"/>
</dbReference>
<dbReference type="AlphaFoldDB" id="A0A0U5BK09"/>
<evidence type="ECO:0000313" key="3">
    <source>
        <dbReference type="Proteomes" id="UP000217696"/>
    </source>
</evidence>
<reference evidence="2 3" key="1">
    <citation type="submission" date="2015-12" db="EMBL/GenBank/DDBJ databases">
        <title>Genome sequence of Aneurinibacillus soli.</title>
        <authorList>
            <person name="Lee J.S."/>
            <person name="Lee K.C."/>
            <person name="Kim K.K."/>
            <person name="Lee B.W."/>
        </authorList>
    </citation>
    <scope>NUCLEOTIDE SEQUENCE [LARGE SCALE GENOMIC DNA]</scope>
    <source>
        <strain evidence="2 3">CB4</strain>
    </source>
</reference>
<feature type="compositionally biased region" description="Basic and acidic residues" evidence="1">
    <location>
        <begin position="7"/>
        <end position="21"/>
    </location>
</feature>
<feature type="region of interest" description="Disordered" evidence="1">
    <location>
        <begin position="1"/>
        <end position="22"/>
    </location>
</feature>
<proteinExistence type="predicted"/>
<evidence type="ECO:0000256" key="1">
    <source>
        <dbReference type="SAM" id="MobiDB-lite"/>
    </source>
</evidence>
<sequence length="136" mass="15662">MVNQIEVHQETNRQGMGREDAGAGTAQYGIEATLPKAQGINSDPVFRAAKKNLRMWERMKRYERTVKMVEEFAESYTLPDKEQIVLEGVMDGEKMMNIAKEIGISRTRAQELKNEVVKKFAWWIHDNKKADEKVSC</sequence>
<protein>
    <submittedName>
        <fullName evidence="2">Uncharacterized protein</fullName>
    </submittedName>
</protein>
<dbReference type="KEGG" id="asoc:CB4_02717"/>
<dbReference type="OrthoDB" id="8910390at2"/>
<accession>A0A0U5BK09</accession>
<keyword evidence="3" id="KW-1185">Reference proteome</keyword>
<dbReference type="RefSeq" id="WP_096466290.1">
    <property type="nucleotide sequence ID" value="NZ_AP017312.1"/>
</dbReference>
<gene>
    <name evidence="2" type="ORF">CB4_02717</name>
</gene>
<organism evidence="2 3">
    <name type="scientific">Aneurinibacillus soli</name>
    <dbReference type="NCBI Taxonomy" id="1500254"/>
    <lineage>
        <taxon>Bacteria</taxon>
        <taxon>Bacillati</taxon>
        <taxon>Bacillota</taxon>
        <taxon>Bacilli</taxon>
        <taxon>Bacillales</taxon>
        <taxon>Paenibacillaceae</taxon>
        <taxon>Aneurinibacillus group</taxon>
        <taxon>Aneurinibacillus</taxon>
    </lineage>
</organism>
<evidence type="ECO:0000313" key="2">
    <source>
        <dbReference type="EMBL" id="BAU28542.1"/>
    </source>
</evidence>